<keyword evidence="9 15" id="KW-0560">Oxidoreductase</keyword>
<protein>
    <recommendedName>
        <fullName evidence="15">Coproporphyrinogen-III oxidase</fullName>
        <ecNumber evidence="15">1.3.98.3</ecNumber>
    </recommendedName>
</protein>
<dbReference type="InterPro" id="IPR010723">
    <property type="entry name" value="HemN_C"/>
</dbReference>
<dbReference type="SFLD" id="SFLDG01065">
    <property type="entry name" value="anaerobic_coproporphyrinogen-I"/>
    <property type="match status" value="1"/>
</dbReference>
<gene>
    <name evidence="17" type="primary">hemN</name>
    <name evidence="17" type="ORF">ACFFHW_09030</name>
</gene>
<keyword evidence="10 15" id="KW-0408">Iron</keyword>
<dbReference type="RefSeq" id="WP_019953152.1">
    <property type="nucleotide sequence ID" value="NZ_JBHLVX010000035.1"/>
</dbReference>
<evidence type="ECO:0000256" key="2">
    <source>
        <dbReference type="ARBA" id="ARBA00004785"/>
    </source>
</evidence>
<accession>A0ABV6G547</accession>
<keyword evidence="12 15" id="KW-0627">Porphyrin biosynthesis</keyword>
<comment type="cofactor">
    <cofactor evidence="15">
        <name>[4Fe-4S] cluster</name>
        <dbReference type="ChEBI" id="CHEBI:49883"/>
    </cofactor>
    <text evidence="15">Binds 1 [4Fe-4S] cluster. The cluster is coordinated with 3 cysteines and an exchangeable S-adenosyl-L-methionine.</text>
</comment>
<comment type="similarity">
    <text evidence="3 15">Belongs to the anaerobic coproporphyrinogen-III oxidase family.</text>
</comment>
<evidence type="ECO:0000256" key="8">
    <source>
        <dbReference type="ARBA" id="ARBA00022723"/>
    </source>
</evidence>
<dbReference type="SMART" id="SM00729">
    <property type="entry name" value="Elp3"/>
    <property type="match status" value="1"/>
</dbReference>
<dbReference type="CDD" id="cd01335">
    <property type="entry name" value="Radical_SAM"/>
    <property type="match status" value="1"/>
</dbReference>
<comment type="subunit">
    <text evidence="4">Monomer.</text>
</comment>
<comment type="caution">
    <text evidence="17">The sequence shown here is derived from an EMBL/GenBank/DDBJ whole genome shotgun (WGS) entry which is preliminary data.</text>
</comment>
<evidence type="ECO:0000256" key="4">
    <source>
        <dbReference type="ARBA" id="ARBA00011245"/>
    </source>
</evidence>
<organism evidence="17 18">
    <name type="scientific">Kushneria aurantia</name>
    <dbReference type="NCBI Taxonomy" id="504092"/>
    <lineage>
        <taxon>Bacteria</taxon>
        <taxon>Pseudomonadati</taxon>
        <taxon>Pseudomonadota</taxon>
        <taxon>Gammaproteobacteria</taxon>
        <taxon>Oceanospirillales</taxon>
        <taxon>Halomonadaceae</taxon>
        <taxon>Kushneria</taxon>
    </lineage>
</organism>
<dbReference type="PROSITE" id="PS51918">
    <property type="entry name" value="RADICAL_SAM"/>
    <property type="match status" value="1"/>
</dbReference>
<comment type="pathway">
    <text evidence="2 15">Porphyrin-containing compound metabolism; protoporphyrin-IX biosynthesis; protoporphyrinogen-IX from coproporphyrinogen-III (AdoMet route): step 1/1.</text>
</comment>
<dbReference type="Gene3D" id="3.80.30.20">
    <property type="entry name" value="tm_1862 like domain"/>
    <property type="match status" value="1"/>
</dbReference>
<evidence type="ECO:0000256" key="15">
    <source>
        <dbReference type="PIRNR" id="PIRNR000167"/>
    </source>
</evidence>
<dbReference type="InterPro" id="IPR023404">
    <property type="entry name" value="rSAM_horseshoe"/>
</dbReference>
<evidence type="ECO:0000256" key="13">
    <source>
        <dbReference type="ARBA" id="ARBA00024295"/>
    </source>
</evidence>
<evidence type="ECO:0000256" key="3">
    <source>
        <dbReference type="ARBA" id="ARBA00005493"/>
    </source>
</evidence>
<keyword evidence="5 15" id="KW-0004">4Fe-4S</keyword>
<evidence type="ECO:0000256" key="10">
    <source>
        <dbReference type="ARBA" id="ARBA00023004"/>
    </source>
</evidence>
<dbReference type="InterPro" id="IPR034505">
    <property type="entry name" value="Coproporphyrinogen-III_oxidase"/>
</dbReference>
<dbReference type="Pfam" id="PF06969">
    <property type="entry name" value="HemN_C"/>
    <property type="match status" value="1"/>
</dbReference>
<dbReference type="InterPro" id="IPR006638">
    <property type="entry name" value="Elp3/MiaA/NifB-like_rSAM"/>
</dbReference>
<dbReference type="PANTHER" id="PTHR13932:SF6">
    <property type="entry name" value="OXYGEN-INDEPENDENT COPROPORPHYRINOGEN III OXIDASE"/>
    <property type="match status" value="1"/>
</dbReference>
<evidence type="ECO:0000256" key="6">
    <source>
        <dbReference type="ARBA" id="ARBA00022490"/>
    </source>
</evidence>
<dbReference type="NCBIfam" id="TIGR00538">
    <property type="entry name" value="hemN"/>
    <property type="match status" value="1"/>
</dbReference>
<dbReference type="PANTHER" id="PTHR13932">
    <property type="entry name" value="COPROPORPHYRINIGEN III OXIDASE"/>
    <property type="match status" value="1"/>
</dbReference>
<evidence type="ECO:0000256" key="5">
    <source>
        <dbReference type="ARBA" id="ARBA00022485"/>
    </source>
</evidence>
<comment type="catalytic activity">
    <reaction evidence="14 15">
        <text>coproporphyrinogen III + 2 S-adenosyl-L-methionine = protoporphyrinogen IX + 2 5'-deoxyadenosine + 2 L-methionine + 2 CO2</text>
        <dbReference type="Rhea" id="RHEA:15425"/>
        <dbReference type="ChEBI" id="CHEBI:16526"/>
        <dbReference type="ChEBI" id="CHEBI:17319"/>
        <dbReference type="ChEBI" id="CHEBI:57307"/>
        <dbReference type="ChEBI" id="CHEBI:57309"/>
        <dbReference type="ChEBI" id="CHEBI:57844"/>
        <dbReference type="ChEBI" id="CHEBI:59789"/>
        <dbReference type="EC" id="1.3.98.3"/>
    </reaction>
</comment>
<keyword evidence="6 15" id="KW-0963">Cytoplasm</keyword>
<dbReference type="Proteomes" id="UP001589814">
    <property type="component" value="Unassembled WGS sequence"/>
</dbReference>
<dbReference type="Pfam" id="PF04055">
    <property type="entry name" value="Radical_SAM"/>
    <property type="match status" value="1"/>
</dbReference>
<proteinExistence type="inferred from homology"/>
<reference evidence="17 18" key="1">
    <citation type="submission" date="2024-09" db="EMBL/GenBank/DDBJ databases">
        <authorList>
            <person name="Sun Q."/>
            <person name="Mori K."/>
        </authorList>
    </citation>
    <scope>NUCLEOTIDE SEQUENCE [LARGE SCALE GENOMIC DNA]</scope>
    <source>
        <strain evidence="17 18">CCM 7415</strain>
    </source>
</reference>
<dbReference type="SFLD" id="SFLDG01082">
    <property type="entry name" value="B12-binding_domain_containing"/>
    <property type="match status" value="1"/>
</dbReference>
<keyword evidence="7 15" id="KW-0949">S-adenosyl-L-methionine</keyword>
<evidence type="ECO:0000256" key="1">
    <source>
        <dbReference type="ARBA" id="ARBA00004496"/>
    </source>
</evidence>
<evidence type="ECO:0000313" key="18">
    <source>
        <dbReference type="Proteomes" id="UP001589814"/>
    </source>
</evidence>
<evidence type="ECO:0000256" key="7">
    <source>
        <dbReference type="ARBA" id="ARBA00022691"/>
    </source>
</evidence>
<dbReference type="InterPro" id="IPR004558">
    <property type="entry name" value="Coprogen_oxidase_HemN"/>
</dbReference>
<dbReference type="SUPFAM" id="SSF102114">
    <property type="entry name" value="Radical SAM enzymes"/>
    <property type="match status" value="1"/>
</dbReference>
<dbReference type="InterPro" id="IPR007197">
    <property type="entry name" value="rSAM"/>
</dbReference>
<dbReference type="InterPro" id="IPR058240">
    <property type="entry name" value="rSAM_sf"/>
</dbReference>
<keyword evidence="11 15" id="KW-0411">Iron-sulfur</keyword>
<evidence type="ECO:0000256" key="12">
    <source>
        <dbReference type="ARBA" id="ARBA00023244"/>
    </source>
</evidence>
<evidence type="ECO:0000259" key="16">
    <source>
        <dbReference type="PROSITE" id="PS51918"/>
    </source>
</evidence>
<evidence type="ECO:0000256" key="11">
    <source>
        <dbReference type="ARBA" id="ARBA00023014"/>
    </source>
</evidence>
<dbReference type="GO" id="GO:0051989">
    <property type="term" value="F:coproporphyrinogen dehydrogenase activity"/>
    <property type="evidence" value="ECO:0007669"/>
    <property type="project" value="UniProtKB-EC"/>
</dbReference>
<comment type="subcellular location">
    <subcellularLocation>
        <location evidence="1 15">Cytoplasm</location>
    </subcellularLocation>
</comment>
<evidence type="ECO:0000256" key="14">
    <source>
        <dbReference type="ARBA" id="ARBA00048321"/>
    </source>
</evidence>
<dbReference type="Gene3D" id="1.10.10.920">
    <property type="match status" value="1"/>
</dbReference>
<dbReference type="PIRSF" id="PIRSF000167">
    <property type="entry name" value="HemN"/>
    <property type="match status" value="1"/>
</dbReference>
<dbReference type="EMBL" id="JBHLVX010000035">
    <property type="protein sequence ID" value="MFC0268122.1"/>
    <property type="molecule type" value="Genomic_DNA"/>
</dbReference>
<keyword evidence="8 15" id="KW-0479">Metal-binding</keyword>
<dbReference type="EC" id="1.3.98.3" evidence="15"/>
<dbReference type="SFLD" id="SFLDS00029">
    <property type="entry name" value="Radical_SAM"/>
    <property type="match status" value="1"/>
</dbReference>
<evidence type="ECO:0000313" key="17">
    <source>
        <dbReference type="EMBL" id="MFC0268122.1"/>
    </source>
</evidence>
<name>A0ABV6G547_9GAMM</name>
<evidence type="ECO:0000256" key="9">
    <source>
        <dbReference type="ARBA" id="ARBA00023002"/>
    </source>
</evidence>
<keyword evidence="18" id="KW-1185">Reference proteome</keyword>
<comment type="function">
    <text evidence="13">Involved in the heme biosynthesis. Catalyzes the anaerobic oxidative decarboxylation of propionate groups of rings A and B of coproporphyrinogen III to yield the vinyl groups in protoporphyrinogen IX.</text>
</comment>
<sequence>MSHTPIFDRALVSKYDFAGPRYTSYPTAPQFHDAFTLEDYRHAAAAGNATERPAPLSVYVHIPFCDSLCYYCACNKIVTRRAEKAARYLDYLKREMALQAELFDDRRPLTQLHLGGGTPTFFSDAQLAELLAALNRSFRFAEQGEREFSIEVDPRTVTPERIRMLHMLGFNRLSLGIQDFDPEVQAAVNRVQGEDEVRALFEAARAVGFDSISVDLIYGLPLQSVASFDATLTQVIALRPDRIATYSYAHLPEMFRAQRLIRPEQMPPPQRKLELLELTVQRLTAAGYDYIGMDHFALPEDELTRAREAGTLQRNFQGYSTHADCDLIGLGVSAIGRVGDSYSQNAKALVRYYASLDAGRLPIRRGYRLNDDDRLRREVIMTLMCHGHIDMARVEARHGIDFEDYFAEALAQLGGHVADGLVTLEAHRVVVKPRGRLMMRSLAMAFDAYLGPRQRGLFSRIV</sequence>
<feature type="domain" description="Radical SAM core" evidence="16">
    <location>
        <begin position="50"/>
        <end position="289"/>
    </location>
</feature>